<dbReference type="GO" id="GO:0050518">
    <property type="term" value="F:2-C-methyl-D-erythritol 4-phosphate cytidylyltransferase activity"/>
    <property type="evidence" value="ECO:0007669"/>
    <property type="project" value="UniProtKB-UniRule"/>
</dbReference>
<dbReference type="CDD" id="cd02516">
    <property type="entry name" value="CDP-ME_synthetase"/>
    <property type="match status" value="1"/>
</dbReference>
<dbReference type="NCBIfam" id="TIGR00453">
    <property type="entry name" value="ispD"/>
    <property type="match status" value="1"/>
</dbReference>
<dbReference type="PANTHER" id="PTHR32125">
    <property type="entry name" value="2-C-METHYL-D-ERYTHRITOL 4-PHOSPHATE CYTIDYLYLTRANSFERASE, CHLOROPLASTIC"/>
    <property type="match status" value="1"/>
</dbReference>
<dbReference type="PANTHER" id="PTHR32125:SF4">
    <property type="entry name" value="2-C-METHYL-D-ERYTHRITOL 4-PHOSPHATE CYTIDYLYLTRANSFERASE, CHLOROPLASTIC"/>
    <property type="match status" value="1"/>
</dbReference>
<evidence type="ECO:0000256" key="7">
    <source>
        <dbReference type="HAMAP-Rule" id="MF_00108"/>
    </source>
</evidence>
<dbReference type="GeneID" id="49635795"/>
<evidence type="ECO:0000256" key="6">
    <source>
        <dbReference type="ARBA" id="ARBA00023229"/>
    </source>
</evidence>
<accession>A0A336N8K7</accession>
<feature type="site" description="Positions MEP for the nucleophilic attack" evidence="7">
    <location>
        <position position="156"/>
    </location>
</feature>
<dbReference type="InterPro" id="IPR029044">
    <property type="entry name" value="Nucleotide-diphossugar_trans"/>
</dbReference>
<organism evidence="8 9">
    <name type="scientific">Aggregatibacter aphrophilus</name>
    <name type="common">Haemophilus aphrophilus</name>
    <dbReference type="NCBI Taxonomy" id="732"/>
    <lineage>
        <taxon>Bacteria</taxon>
        <taxon>Pseudomonadati</taxon>
        <taxon>Pseudomonadota</taxon>
        <taxon>Gammaproteobacteria</taxon>
        <taxon>Pasteurellales</taxon>
        <taxon>Pasteurellaceae</taxon>
        <taxon>Aggregatibacter</taxon>
    </lineage>
</organism>
<evidence type="ECO:0000256" key="5">
    <source>
        <dbReference type="ARBA" id="ARBA00022695"/>
    </source>
</evidence>
<dbReference type="Pfam" id="PF01128">
    <property type="entry name" value="IspD"/>
    <property type="match status" value="1"/>
</dbReference>
<comment type="function">
    <text evidence="7">Catalyzes the formation of 4-diphosphocytidyl-2-C-methyl-D-erythritol from CTP and 2-C-methyl-D-erythritol 4-phosphate (MEP).</text>
</comment>
<dbReference type="InterPro" id="IPR050088">
    <property type="entry name" value="IspD/TarI_cytidylyltransf_bact"/>
</dbReference>
<dbReference type="AlphaFoldDB" id="A0A336N8K7"/>
<name>A0A336N8K7_AGGAP</name>
<dbReference type="EC" id="2.7.7.60" evidence="7"/>
<dbReference type="STRING" id="732.ADJ80_02385"/>
<feature type="site" description="Positions MEP for the nucleophilic attack" evidence="7">
    <location>
        <position position="212"/>
    </location>
</feature>
<comment type="catalytic activity">
    <reaction evidence="1 7">
        <text>2-C-methyl-D-erythritol 4-phosphate + CTP + H(+) = 4-CDP-2-C-methyl-D-erythritol + diphosphate</text>
        <dbReference type="Rhea" id="RHEA:13429"/>
        <dbReference type="ChEBI" id="CHEBI:15378"/>
        <dbReference type="ChEBI" id="CHEBI:33019"/>
        <dbReference type="ChEBI" id="CHEBI:37563"/>
        <dbReference type="ChEBI" id="CHEBI:57823"/>
        <dbReference type="ChEBI" id="CHEBI:58262"/>
        <dbReference type="EC" id="2.7.7.60"/>
    </reaction>
</comment>
<protein>
    <recommendedName>
        <fullName evidence="7">2-C-methyl-D-erythritol 4-phosphate cytidylyltransferase</fullName>
        <ecNumber evidence="7">2.7.7.60</ecNumber>
    </recommendedName>
    <alternativeName>
        <fullName evidence="7">4-diphosphocytidyl-2C-methyl-D-erythritol synthase</fullName>
    </alternativeName>
    <alternativeName>
        <fullName evidence="7">MEP cytidylyltransferase</fullName>
        <shortName evidence="7">MCT</shortName>
    </alternativeName>
</protein>
<dbReference type="InterPro" id="IPR001228">
    <property type="entry name" value="IspD"/>
</dbReference>
<evidence type="ECO:0000256" key="4">
    <source>
        <dbReference type="ARBA" id="ARBA00022679"/>
    </source>
</evidence>
<evidence type="ECO:0000256" key="3">
    <source>
        <dbReference type="ARBA" id="ARBA00009789"/>
    </source>
</evidence>
<dbReference type="InterPro" id="IPR034683">
    <property type="entry name" value="IspD/TarI"/>
</dbReference>
<sequence>MISNRKIIAVVPAAGVGSRMQADKPKQYLPIHGQPILQHTLNVLLSYPHISQIVLAVAADDPYIAQLNLTQNPKITLVEGGETRADSVLNGLKAIQNAGTDVWVMVHDAARPCLTHGDLDKLLEITDDNGAILAIPATDTIKRALPSQQIAHTEDRSQLWLAQTPQFFRAELLRNALIHAQQQQLAVTDEASAMELAGFQPHLVAGRSDNIKVTRPEDLALAEFYLMRKTK</sequence>
<comment type="pathway">
    <text evidence="2 7">Isoprenoid biosynthesis; isopentenyl diphosphate biosynthesis via DXP pathway; isopentenyl diphosphate from 1-deoxy-D-xylulose 5-phosphate: step 2/6.</text>
</comment>
<dbReference type="HAMAP" id="MF_00108">
    <property type="entry name" value="IspD"/>
    <property type="match status" value="1"/>
</dbReference>
<keyword evidence="4 7" id="KW-0808">Transferase</keyword>
<evidence type="ECO:0000313" key="9">
    <source>
        <dbReference type="Proteomes" id="UP000253728"/>
    </source>
</evidence>
<keyword evidence="6 7" id="KW-0414">Isoprene biosynthesis</keyword>
<evidence type="ECO:0000256" key="1">
    <source>
        <dbReference type="ARBA" id="ARBA00001282"/>
    </source>
</evidence>
<dbReference type="FunFam" id="3.90.550.10:FF:000003">
    <property type="entry name" value="2-C-methyl-D-erythritol 4-phosphate cytidylyltransferase"/>
    <property type="match status" value="1"/>
</dbReference>
<dbReference type="UniPathway" id="UPA00056">
    <property type="reaction ID" value="UER00093"/>
</dbReference>
<gene>
    <name evidence="7 8" type="primary">ispD</name>
    <name evidence="8" type="ORF">NCTC5908_02539</name>
</gene>
<evidence type="ECO:0000313" key="8">
    <source>
        <dbReference type="EMBL" id="SSZ30703.1"/>
    </source>
</evidence>
<evidence type="ECO:0000256" key="2">
    <source>
        <dbReference type="ARBA" id="ARBA00004787"/>
    </source>
</evidence>
<keyword evidence="5 7" id="KW-0548">Nucleotidyltransferase</keyword>
<reference evidence="8 9" key="1">
    <citation type="submission" date="2018-06" db="EMBL/GenBank/DDBJ databases">
        <authorList>
            <consortium name="Pathogen Informatics"/>
            <person name="Doyle S."/>
        </authorList>
    </citation>
    <scope>NUCLEOTIDE SEQUENCE [LARGE SCALE GENOMIC DNA]</scope>
    <source>
        <strain evidence="8 9">NCTC5908</strain>
    </source>
</reference>
<dbReference type="Proteomes" id="UP000253728">
    <property type="component" value="Unassembled WGS sequence"/>
</dbReference>
<comment type="similarity">
    <text evidence="3 7">Belongs to the IspD/TarI cytidylyltransferase family. IspD subfamily.</text>
</comment>
<proteinExistence type="inferred from homology"/>
<dbReference type="PROSITE" id="PS01295">
    <property type="entry name" value="ISPD"/>
    <property type="match status" value="1"/>
</dbReference>
<dbReference type="EMBL" id="UFSP01000005">
    <property type="protein sequence ID" value="SSZ30703.1"/>
    <property type="molecule type" value="Genomic_DNA"/>
</dbReference>
<feature type="site" description="Transition state stabilizer" evidence="7">
    <location>
        <position position="26"/>
    </location>
</feature>
<dbReference type="RefSeq" id="WP_005704808.1">
    <property type="nucleotide sequence ID" value="NZ_MAQF01000030.1"/>
</dbReference>
<dbReference type="GO" id="GO:0019288">
    <property type="term" value="P:isopentenyl diphosphate biosynthetic process, methylerythritol 4-phosphate pathway"/>
    <property type="evidence" value="ECO:0007669"/>
    <property type="project" value="UniProtKB-UniRule"/>
</dbReference>
<dbReference type="SUPFAM" id="SSF53448">
    <property type="entry name" value="Nucleotide-diphospho-sugar transferases"/>
    <property type="match status" value="1"/>
</dbReference>
<dbReference type="Gene3D" id="3.90.550.10">
    <property type="entry name" value="Spore Coat Polysaccharide Biosynthesis Protein SpsA, Chain A"/>
    <property type="match status" value="1"/>
</dbReference>
<dbReference type="InterPro" id="IPR018294">
    <property type="entry name" value="ISPD_synthase_CS"/>
</dbReference>
<feature type="site" description="Transition state stabilizer" evidence="7">
    <location>
        <position position="19"/>
    </location>
</feature>